<feature type="non-terminal residue" evidence="2">
    <location>
        <position position="1"/>
    </location>
</feature>
<dbReference type="Gene3D" id="3.40.50.1820">
    <property type="entry name" value="alpha/beta hydrolase"/>
    <property type="match status" value="1"/>
</dbReference>
<organism evidence="2">
    <name type="scientific">marine sediment metagenome</name>
    <dbReference type="NCBI Taxonomy" id="412755"/>
    <lineage>
        <taxon>unclassified sequences</taxon>
        <taxon>metagenomes</taxon>
        <taxon>ecological metagenomes</taxon>
    </lineage>
</organism>
<comment type="caution">
    <text evidence="2">The sequence shown here is derived from an EMBL/GenBank/DDBJ whole genome shotgun (WGS) entry which is preliminary data.</text>
</comment>
<dbReference type="SUPFAM" id="SSF53474">
    <property type="entry name" value="alpha/beta-Hydrolases"/>
    <property type="match status" value="1"/>
</dbReference>
<dbReference type="InterPro" id="IPR029058">
    <property type="entry name" value="AB_hydrolase_fold"/>
</dbReference>
<accession>X1A698</accession>
<dbReference type="GO" id="GO:0006508">
    <property type="term" value="P:proteolysis"/>
    <property type="evidence" value="ECO:0007669"/>
    <property type="project" value="InterPro"/>
</dbReference>
<dbReference type="InterPro" id="IPR001375">
    <property type="entry name" value="Peptidase_S9_cat"/>
</dbReference>
<dbReference type="Pfam" id="PF00326">
    <property type="entry name" value="Peptidase_S9"/>
    <property type="match status" value="1"/>
</dbReference>
<proteinExistence type="predicted"/>
<dbReference type="GO" id="GO:0008236">
    <property type="term" value="F:serine-type peptidase activity"/>
    <property type="evidence" value="ECO:0007669"/>
    <property type="project" value="InterPro"/>
</dbReference>
<dbReference type="AlphaFoldDB" id="X1A698"/>
<reference evidence="2" key="1">
    <citation type="journal article" date="2014" name="Front. Microbiol.">
        <title>High frequency of phylogenetically diverse reductive dehalogenase-homologous genes in deep subseafloor sedimentary metagenomes.</title>
        <authorList>
            <person name="Kawai M."/>
            <person name="Futagami T."/>
            <person name="Toyoda A."/>
            <person name="Takaki Y."/>
            <person name="Nishi S."/>
            <person name="Hori S."/>
            <person name="Arai W."/>
            <person name="Tsubouchi T."/>
            <person name="Morono Y."/>
            <person name="Uchiyama I."/>
            <person name="Ito T."/>
            <person name="Fujiyama A."/>
            <person name="Inagaki F."/>
            <person name="Takami H."/>
        </authorList>
    </citation>
    <scope>NUCLEOTIDE SEQUENCE</scope>
    <source>
        <strain evidence="2">Expedition CK06-06</strain>
    </source>
</reference>
<dbReference type="EMBL" id="BART01007284">
    <property type="protein sequence ID" value="GAG55726.1"/>
    <property type="molecule type" value="Genomic_DNA"/>
</dbReference>
<gene>
    <name evidence="2" type="ORF">S01H4_16600</name>
</gene>
<protein>
    <recommendedName>
        <fullName evidence="1">Peptidase S9 prolyl oligopeptidase catalytic domain-containing protein</fullName>
    </recommendedName>
</protein>
<evidence type="ECO:0000313" key="2">
    <source>
        <dbReference type="EMBL" id="GAG55726.1"/>
    </source>
</evidence>
<name>X1A698_9ZZZZ</name>
<feature type="domain" description="Peptidase S9 prolyl oligopeptidase catalytic" evidence="1">
    <location>
        <begin position="3"/>
        <end position="69"/>
    </location>
</feature>
<evidence type="ECO:0000259" key="1">
    <source>
        <dbReference type="Pfam" id="PF00326"/>
    </source>
</evidence>
<sequence length="73" mass="8591">KQVNCPLLLLHGESDEVVPVRHTLRLAEGLQKYRNPHELKLFSQEGHIWSPAAFQNNWRLTLDFFERHLIESS</sequence>